<organism evidence="17 18">
    <name type="scientific">Reticulomyxa filosa</name>
    <dbReference type="NCBI Taxonomy" id="46433"/>
    <lineage>
        <taxon>Eukaryota</taxon>
        <taxon>Sar</taxon>
        <taxon>Rhizaria</taxon>
        <taxon>Retaria</taxon>
        <taxon>Foraminifera</taxon>
        <taxon>Monothalamids</taxon>
        <taxon>Reticulomyxidae</taxon>
        <taxon>Reticulomyxa</taxon>
    </lineage>
</organism>
<keyword evidence="9" id="KW-0413">Isomerase</keyword>
<dbReference type="Gene3D" id="3.40.50.300">
    <property type="entry name" value="P-loop containing nucleotide triphosphate hydrolases"/>
    <property type="match status" value="2"/>
</dbReference>
<dbReference type="EMBL" id="ASPP01001048">
    <property type="protein sequence ID" value="ETO36046.1"/>
    <property type="molecule type" value="Genomic_DNA"/>
</dbReference>
<evidence type="ECO:0000256" key="10">
    <source>
        <dbReference type="ARBA" id="ARBA00023242"/>
    </source>
</evidence>
<dbReference type="CDD" id="cd18794">
    <property type="entry name" value="SF2_C_RecQ"/>
    <property type="match status" value="1"/>
</dbReference>
<dbReference type="GO" id="GO:0016787">
    <property type="term" value="F:hydrolase activity"/>
    <property type="evidence" value="ECO:0007669"/>
    <property type="project" value="UniProtKB-KW"/>
</dbReference>
<dbReference type="SUPFAM" id="SSF46785">
    <property type="entry name" value="Winged helix' DNA-binding domain"/>
    <property type="match status" value="1"/>
</dbReference>
<dbReference type="AlphaFoldDB" id="X6PCV1"/>
<feature type="domain" description="Helicase C-terminal" evidence="16">
    <location>
        <begin position="380"/>
        <end position="533"/>
    </location>
</feature>
<dbReference type="OrthoDB" id="10261556at2759"/>
<reference evidence="17 18" key="1">
    <citation type="journal article" date="2013" name="Curr. Biol.">
        <title>The Genome of the Foraminiferan Reticulomyxa filosa.</title>
        <authorList>
            <person name="Glockner G."/>
            <person name="Hulsmann N."/>
            <person name="Schleicher M."/>
            <person name="Noegel A.A."/>
            <person name="Eichinger L."/>
            <person name="Gallinger C."/>
            <person name="Pawlowski J."/>
            <person name="Sierra R."/>
            <person name="Euteneuer U."/>
            <person name="Pillet L."/>
            <person name="Moustafa A."/>
            <person name="Platzer M."/>
            <person name="Groth M."/>
            <person name="Szafranski K."/>
            <person name="Schliwa M."/>
        </authorList>
    </citation>
    <scope>NUCLEOTIDE SEQUENCE [LARGE SCALE GENOMIC DNA]</scope>
</reference>
<keyword evidence="6" id="KW-0347">Helicase</keyword>
<dbReference type="Pfam" id="PF09382">
    <property type="entry name" value="RQC"/>
    <property type="match status" value="1"/>
</dbReference>
<keyword evidence="5" id="KW-0378">Hydrolase</keyword>
<keyword evidence="18" id="KW-1185">Reference proteome</keyword>
<dbReference type="InterPro" id="IPR001650">
    <property type="entry name" value="Helicase_C-like"/>
</dbReference>
<evidence type="ECO:0000256" key="7">
    <source>
        <dbReference type="ARBA" id="ARBA00022840"/>
    </source>
</evidence>
<evidence type="ECO:0000256" key="13">
    <source>
        <dbReference type="SAM" id="MobiDB-lite"/>
    </source>
</evidence>
<feature type="compositionally biased region" description="Polar residues" evidence="13">
    <location>
        <begin position="801"/>
        <end position="818"/>
    </location>
</feature>
<evidence type="ECO:0000256" key="9">
    <source>
        <dbReference type="ARBA" id="ARBA00023235"/>
    </source>
</evidence>
<feature type="compositionally biased region" description="Basic residues" evidence="13">
    <location>
        <begin position="765"/>
        <end position="780"/>
    </location>
</feature>
<dbReference type="GO" id="GO:0006260">
    <property type="term" value="P:DNA replication"/>
    <property type="evidence" value="ECO:0007669"/>
    <property type="project" value="InterPro"/>
</dbReference>
<dbReference type="Gene3D" id="1.10.150.80">
    <property type="entry name" value="HRDC domain"/>
    <property type="match status" value="1"/>
</dbReference>
<dbReference type="InterPro" id="IPR044876">
    <property type="entry name" value="HRDC_dom_sf"/>
</dbReference>
<comment type="catalytic activity">
    <reaction evidence="11">
        <text>Couples ATP hydrolysis with the unwinding of duplex DNA by translocating in the 3'-5' direction.</text>
        <dbReference type="EC" id="5.6.2.4"/>
    </reaction>
</comment>
<dbReference type="GO" id="GO:0000724">
    <property type="term" value="P:double-strand break repair via homologous recombination"/>
    <property type="evidence" value="ECO:0007669"/>
    <property type="project" value="TreeGrafter"/>
</dbReference>
<dbReference type="GO" id="GO:0005524">
    <property type="term" value="F:ATP binding"/>
    <property type="evidence" value="ECO:0007669"/>
    <property type="project" value="UniProtKB-KW"/>
</dbReference>
<keyword evidence="8" id="KW-0238">DNA-binding</keyword>
<evidence type="ECO:0000256" key="3">
    <source>
        <dbReference type="ARBA" id="ARBA00005446"/>
    </source>
</evidence>
<dbReference type="CDD" id="cd17920">
    <property type="entry name" value="DEXHc_RecQ"/>
    <property type="match status" value="1"/>
</dbReference>
<keyword evidence="7" id="KW-0067">ATP-binding</keyword>
<dbReference type="GO" id="GO:0043138">
    <property type="term" value="F:3'-5' DNA helicase activity"/>
    <property type="evidence" value="ECO:0007669"/>
    <property type="project" value="UniProtKB-EC"/>
</dbReference>
<dbReference type="FunFam" id="3.40.50.300:FF:001389">
    <property type="entry name" value="ATP-dependent DNA helicase RecQ"/>
    <property type="match status" value="1"/>
</dbReference>
<feature type="compositionally biased region" description="Basic and acidic residues" evidence="13">
    <location>
        <begin position="751"/>
        <end position="764"/>
    </location>
</feature>
<evidence type="ECO:0000256" key="1">
    <source>
        <dbReference type="ARBA" id="ARBA00001947"/>
    </source>
</evidence>
<evidence type="ECO:0000256" key="2">
    <source>
        <dbReference type="ARBA" id="ARBA00004123"/>
    </source>
</evidence>
<comment type="subcellular location">
    <subcellularLocation>
        <location evidence="2">Nucleus</location>
    </subcellularLocation>
</comment>
<evidence type="ECO:0000256" key="8">
    <source>
        <dbReference type="ARBA" id="ARBA00023125"/>
    </source>
</evidence>
<evidence type="ECO:0000259" key="16">
    <source>
        <dbReference type="PROSITE" id="PS51194"/>
    </source>
</evidence>
<comment type="caution">
    <text evidence="17">The sequence shown here is derived from an EMBL/GenBank/DDBJ whole genome shotgun (WGS) entry which is preliminary data.</text>
</comment>
<dbReference type="GO" id="GO:0005737">
    <property type="term" value="C:cytoplasm"/>
    <property type="evidence" value="ECO:0007669"/>
    <property type="project" value="TreeGrafter"/>
</dbReference>
<dbReference type="Proteomes" id="UP000023152">
    <property type="component" value="Unassembled WGS sequence"/>
</dbReference>
<evidence type="ECO:0000256" key="4">
    <source>
        <dbReference type="ARBA" id="ARBA00022741"/>
    </source>
</evidence>
<evidence type="ECO:0000313" key="17">
    <source>
        <dbReference type="EMBL" id="ETO36046.1"/>
    </source>
</evidence>
<dbReference type="Pfam" id="PF16124">
    <property type="entry name" value="RecQ_Zn_bind"/>
    <property type="match status" value="1"/>
</dbReference>
<dbReference type="Pfam" id="PF00271">
    <property type="entry name" value="Helicase_C"/>
    <property type="match status" value="1"/>
</dbReference>
<dbReference type="SMART" id="SM00490">
    <property type="entry name" value="HELICc"/>
    <property type="match status" value="1"/>
</dbReference>
<dbReference type="PROSITE" id="PS51194">
    <property type="entry name" value="HELICASE_CTER"/>
    <property type="match status" value="1"/>
</dbReference>
<evidence type="ECO:0000256" key="6">
    <source>
        <dbReference type="ARBA" id="ARBA00022806"/>
    </source>
</evidence>
<protein>
    <recommendedName>
        <fullName evidence="12">DNA 3'-5' helicase</fullName>
        <ecNumber evidence="12">5.6.2.4</ecNumber>
    </recommendedName>
</protein>
<gene>
    <name evidence="17" type="ORF">RFI_01017</name>
</gene>
<dbReference type="GO" id="GO:0005694">
    <property type="term" value="C:chromosome"/>
    <property type="evidence" value="ECO:0007669"/>
    <property type="project" value="TreeGrafter"/>
</dbReference>
<evidence type="ECO:0000313" key="18">
    <source>
        <dbReference type="Proteomes" id="UP000023152"/>
    </source>
</evidence>
<dbReference type="InterPro" id="IPR036388">
    <property type="entry name" value="WH-like_DNA-bd_sf"/>
</dbReference>
<feature type="domain" description="HRDC" evidence="14">
    <location>
        <begin position="838"/>
        <end position="935"/>
    </location>
</feature>
<dbReference type="NCBIfam" id="TIGR00614">
    <property type="entry name" value="recQ_fam"/>
    <property type="match status" value="1"/>
</dbReference>
<evidence type="ECO:0000256" key="11">
    <source>
        <dbReference type="ARBA" id="ARBA00034617"/>
    </source>
</evidence>
<comment type="similarity">
    <text evidence="3">Belongs to the helicase family. RecQ subfamily.</text>
</comment>
<dbReference type="Gene3D" id="1.10.10.10">
    <property type="entry name" value="Winged helix-like DNA-binding domain superfamily/Winged helix DNA-binding domain"/>
    <property type="match status" value="1"/>
</dbReference>
<feature type="compositionally biased region" description="Basic residues" evidence="13">
    <location>
        <begin position="739"/>
        <end position="750"/>
    </location>
</feature>
<dbReference type="SUPFAM" id="SSF52540">
    <property type="entry name" value="P-loop containing nucleoside triphosphate hydrolases"/>
    <property type="match status" value="2"/>
</dbReference>
<dbReference type="SMART" id="SM00487">
    <property type="entry name" value="DEXDc"/>
    <property type="match status" value="1"/>
</dbReference>
<dbReference type="EC" id="5.6.2.4" evidence="12"/>
<feature type="domain" description="Helicase ATP-binding" evidence="15">
    <location>
        <begin position="179"/>
        <end position="354"/>
    </location>
</feature>
<dbReference type="InterPro" id="IPR027417">
    <property type="entry name" value="P-loop_NTPase"/>
</dbReference>
<dbReference type="GO" id="GO:0009378">
    <property type="term" value="F:four-way junction helicase activity"/>
    <property type="evidence" value="ECO:0007669"/>
    <property type="project" value="TreeGrafter"/>
</dbReference>
<dbReference type="InterPro" id="IPR011545">
    <property type="entry name" value="DEAD/DEAH_box_helicase_dom"/>
</dbReference>
<keyword evidence="10" id="KW-0539">Nucleus</keyword>
<accession>X6PCV1</accession>
<sequence length="1011" mass="115372">MPLKRKTQRLSQTRVHVVQNLSPMASLVTTLQSKDTDMHVDVNAHEYGYASANEGATYQGAHDTSTSYVQAPNSNSQQHNADTAQKQCGTDFAYTYDSCTNVRFEEKDKDCFPYEKEELPFQTLNEDGVNNYIENFGGINWKDGMKEFQNVHEFDDRLLENLERYWGYGQLRSMQREICTCSLTKQDCFVIMPTGYGKSLTYQLPTVCENGTTIVISPLVSLIQDQVYQLNESLGIKAVSLGRYEDGNRNEADAYSRIKAGEFKIVYVTPEKLEQSTSLRFLLRALHNKGKLGRFAIDECHCISQWGHDFRKSYLKLDYLRKTYPDVPIVAVTATATKQVMEDIVSGLGINGCHLFRQSMNRSNLHWSVRPKKKKGVVAGVVQWLNALQTKHNLVDPCGIIYCLTKKETETVAHALQEQGIQCVFYHGGLTPEERQKSQDQWTRDQVRLMVATCAFGMGINKYDVRFVVHTTMPKSVEDYYQQAGRAGRDGEPSWCVLYFTLADRFTVEFMISQTDEAKTRPPEFVLFMCMHIHISYIFVIERDRKKLYDMIYYCQNDVDCRRVCLLQMFGDVFHRAYCKDRGNGCDNCDELVTSNCSSVFREENCNVDSLAFVEIVEYLHRQNCNRKSYDLVLKIFRGSKCKDVIDTHAPQNLSLAYGKGANRTENDARRLLTKLLSEQVLIEEVQGTMYGSLTSTMQLGPKANAFRNGHLEIHLRVRVESKQKREKKKGKANSNRQSKAKTAKTTKRKNTSEKQKKEKSEHSKKGKATTKSKTKKPKKNKMEEDGESEPQELEARTYSEGESGTYSQPVADNNLTDSPPKAKVVEVGGYIIQPLADIYMHTLSSELHELRKQIRDEFNIMQMHYVFSDVALGNLARYGPSKISHLKHIEGLCLGFGSTLAQKNLFVTANLQREKYGKQIVTCISESLNQNGTLSPFDRIPFEVFENDNETGSLSQTSIGRQADTSQLNRYEFNESENNNENKPRVKKKFESTQTLLDDIGATQHDFVDR</sequence>
<keyword evidence="4" id="KW-0547">Nucleotide-binding</keyword>
<dbReference type="SMART" id="SM00956">
    <property type="entry name" value="RQC"/>
    <property type="match status" value="1"/>
</dbReference>
<dbReference type="InterPro" id="IPR004589">
    <property type="entry name" value="DNA_helicase_ATP-dep_RecQ"/>
</dbReference>
<evidence type="ECO:0000256" key="5">
    <source>
        <dbReference type="ARBA" id="ARBA00022801"/>
    </source>
</evidence>
<dbReference type="GO" id="GO:0005634">
    <property type="term" value="C:nucleus"/>
    <property type="evidence" value="ECO:0007669"/>
    <property type="project" value="UniProtKB-SubCell"/>
</dbReference>
<dbReference type="InterPro" id="IPR014001">
    <property type="entry name" value="Helicase_ATP-bd"/>
</dbReference>
<dbReference type="InterPro" id="IPR002121">
    <property type="entry name" value="HRDC_dom"/>
</dbReference>
<dbReference type="PROSITE" id="PS51192">
    <property type="entry name" value="HELICASE_ATP_BIND_1"/>
    <property type="match status" value="1"/>
</dbReference>
<dbReference type="InterPro" id="IPR032284">
    <property type="entry name" value="RecQ_Zn-bd"/>
</dbReference>
<dbReference type="PANTHER" id="PTHR13710:SF153">
    <property type="entry name" value="RECQ-LIKE DNA HELICASE BLM"/>
    <property type="match status" value="1"/>
</dbReference>
<feature type="region of interest" description="Disordered" evidence="13">
    <location>
        <begin position="717"/>
        <end position="820"/>
    </location>
</feature>
<evidence type="ECO:0000259" key="14">
    <source>
        <dbReference type="PROSITE" id="PS50967"/>
    </source>
</evidence>
<dbReference type="InterPro" id="IPR018982">
    <property type="entry name" value="RQC_domain"/>
</dbReference>
<evidence type="ECO:0000256" key="12">
    <source>
        <dbReference type="ARBA" id="ARBA00034808"/>
    </source>
</evidence>
<name>X6PCV1_RETFI</name>
<dbReference type="InterPro" id="IPR036390">
    <property type="entry name" value="WH_DNA-bd_sf"/>
</dbReference>
<dbReference type="Pfam" id="PF00270">
    <property type="entry name" value="DEAD"/>
    <property type="match status" value="1"/>
</dbReference>
<dbReference type="PROSITE" id="PS50967">
    <property type="entry name" value="HRDC"/>
    <property type="match status" value="1"/>
</dbReference>
<dbReference type="PANTHER" id="PTHR13710">
    <property type="entry name" value="DNA HELICASE RECQ FAMILY MEMBER"/>
    <property type="match status" value="1"/>
</dbReference>
<evidence type="ECO:0000259" key="15">
    <source>
        <dbReference type="PROSITE" id="PS51192"/>
    </source>
</evidence>
<dbReference type="GO" id="GO:0003677">
    <property type="term" value="F:DNA binding"/>
    <property type="evidence" value="ECO:0007669"/>
    <property type="project" value="UniProtKB-KW"/>
</dbReference>
<proteinExistence type="inferred from homology"/>
<comment type="cofactor">
    <cofactor evidence="1">
        <name>Zn(2+)</name>
        <dbReference type="ChEBI" id="CHEBI:29105"/>
    </cofactor>
</comment>